<comment type="caution">
    <text evidence="4">The sequence shown here is derived from an EMBL/GenBank/DDBJ whole genome shotgun (WGS) entry which is preliminary data.</text>
</comment>
<dbReference type="OrthoDB" id="9778052at2"/>
<keyword evidence="4" id="KW-0413">Isomerase</keyword>
<evidence type="ECO:0000256" key="1">
    <source>
        <dbReference type="ARBA" id="ARBA00023002"/>
    </source>
</evidence>
<dbReference type="Proteomes" id="UP000032232">
    <property type="component" value="Unassembled WGS sequence"/>
</dbReference>
<evidence type="ECO:0000256" key="2">
    <source>
        <dbReference type="ARBA" id="ARBA00023445"/>
    </source>
</evidence>
<dbReference type="Gene3D" id="3.40.50.720">
    <property type="entry name" value="NAD(P)-binding Rossmann-like Domain"/>
    <property type="match status" value="1"/>
</dbReference>
<evidence type="ECO:0000313" key="5">
    <source>
        <dbReference type="Proteomes" id="UP000032232"/>
    </source>
</evidence>
<protein>
    <submittedName>
        <fullName evidence="4">UDP-glucose 4-epimerase</fullName>
        <ecNumber evidence="4">5.1.3.2</ecNumber>
    </submittedName>
</protein>
<dbReference type="InterPro" id="IPR001509">
    <property type="entry name" value="Epimerase_deHydtase"/>
</dbReference>
<dbReference type="SUPFAM" id="SSF51735">
    <property type="entry name" value="NAD(P)-binding Rossmann-fold domains"/>
    <property type="match status" value="1"/>
</dbReference>
<keyword evidence="1" id="KW-0560">Oxidoreductase</keyword>
<dbReference type="EMBL" id="JYFE01000004">
    <property type="protein sequence ID" value="KIT18096.1"/>
    <property type="molecule type" value="Genomic_DNA"/>
</dbReference>
<dbReference type="AlphaFoldDB" id="A0A0D1EM85"/>
<dbReference type="PANTHER" id="PTHR10366">
    <property type="entry name" value="NAD DEPENDENT EPIMERASE/DEHYDRATASE"/>
    <property type="match status" value="1"/>
</dbReference>
<comment type="similarity">
    <text evidence="2">Belongs to the NAD(P)-dependent epimerase/dehydratase family. Dihydroflavonol-4-reductase subfamily.</text>
</comment>
<sequence length="353" mass="37996">MSPSAAPLTVLVTGANGFIASHVVERLLRAGHSVTGTVRDPADKSKTAHLRAMEGAGERLTLVAADLTDPDPFSAHMDVNVVMHMASPYAVDVDDPQRDLVDPAVKGTRSALEAAAKSPRVRRVVLTSSMAAISDEPDGRVLTEGDWNGASSLTRNPYYYSKTLAERAAWAFLEQKTPGFDLSVINPFLVVGPSHTKAINASNQILVDILNGVYPAVMDLDWGFVDVRDVADAHVAAMDPAVPQGRYIAASGNMTMAEVVALMRAEGYSHAKLPRLSLANSIGSAVMKLASYTQPKGVGSYLRTHLGRHPRFDNTRARDVLGIDFRPPTESVRDTLADLTRWGHVPQPRKEAA</sequence>
<accession>A0A0D1EM85</accession>
<dbReference type="GO" id="GO:0016616">
    <property type="term" value="F:oxidoreductase activity, acting on the CH-OH group of donors, NAD or NADP as acceptor"/>
    <property type="evidence" value="ECO:0007669"/>
    <property type="project" value="TreeGrafter"/>
</dbReference>
<evidence type="ECO:0000259" key="3">
    <source>
        <dbReference type="Pfam" id="PF01370"/>
    </source>
</evidence>
<reference evidence="4 5" key="1">
    <citation type="submission" date="2015-02" db="EMBL/GenBank/DDBJ databases">
        <title>Genome Sequence of Jannaschia aquimarina DSM28248, a member of the Roseobacter clade.</title>
        <authorList>
            <person name="Voget S."/>
            <person name="Daniel R."/>
        </authorList>
    </citation>
    <scope>NUCLEOTIDE SEQUENCE [LARGE SCALE GENOMIC DNA]</scope>
    <source>
        <strain evidence="4 5">GSW-M26</strain>
    </source>
</reference>
<proteinExistence type="inferred from homology"/>
<dbReference type="CDD" id="cd05227">
    <property type="entry name" value="AR_SDR_e"/>
    <property type="match status" value="1"/>
</dbReference>
<dbReference type="Pfam" id="PF01370">
    <property type="entry name" value="Epimerase"/>
    <property type="match status" value="1"/>
</dbReference>
<name>A0A0D1EM85_9RHOB</name>
<dbReference type="EC" id="5.1.3.2" evidence="4"/>
<dbReference type="GO" id="GO:0003978">
    <property type="term" value="F:UDP-glucose 4-epimerase activity"/>
    <property type="evidence" value="ECO:0007669"/>
    <property type="project" value="UniProtKB-EC"/>
</dbReference>
<feature type="domain" description="NAD-dependent epimerase/dehydratase" evidence="3">
    <location>
        <begin position="10"/>
        <end position="240"/>
    </location>
</feature>
<dbReference type="InterPro" id="IPR036291">
    <property type="entry name" value="NAD(P)-bd_dom_sf"/>
</dbReference>
<dbReference type="FunFam" id="3.40.50.720:FF:000085">
    <property type="entry name" value="Dihydroflavonol reductase"/>
    <property type="match status" value="1"/>
</dbReference>
<dbReference type="InterPro" id="IPR050425">
    <property type="entry name" value="NAD(P)_dehydrat-like"/>
</dbReference>
<dbReference type="PANTHER" id="PTHR10366:SF564">
    <property type="entry name" value="STEROL-4-ALPHA-CARBOXYLATE 3-DEHYDROGENASE, DECARBOXYLATING"/>
    <property type="match status" value="1"/>
</dbReference>
<evidence type="ECO:0000313" key="4">
    <source>
        <dbReference type="EMBL" id="KIT18096.1"/>
    </source>
</evidence>
<keyword evidence="5" id="KW-1185">Reference proteome</keyword>
<dbReference type="RefSeq" id="WP_043916981.1">
    <property type="nucleotide sequence ID" value="NZ_FZPF01000016.1"/>
</dbReference>
<organism evidence="4 5">
    <name type="scientific">Jannaschia aquimarina</name>
    <dbReference type="NCBI Taxonomy" id="935700"/>
    <lineage>
        <taxon>Bacteria</taxon>
        <taxon>Pseudomonadati</taxon>
        <taxon>Pseudomonadota</taxon>
        <taxon>Alphaproteobacteria</taxon>
        <taxon>Rhodobacterales</taxon>
        <taxon>Roseobacteraceae</taxon>
        <taxon>Jannaschia</taxon>
    </lineage>
</organism>
<dbReference type="PATRIC" id="fig|935700.4.peg.123"/>
<dbReference type="STRING" id="935700.jaqu_01160"/>
<gene>
    <name evidence="4" type="ORF">jaqu_01160</name>
</gene>